<protein>
    <recommendedName>
        <fullName evidence="4">Metal-dependent hydrolase</fullName>
    </recommendedName>
</protein>
<keyword evidence="1" id="KW-0472">Membrane</keyword>
<comment type="caution">
    <text evidence="2">The sequence shown here is derived from an EMBL/GenBank/DDBJ whole genome shotgun (WGS) entry which is preliminary data.</text>
</comment>
<dbReference type="EMBL" id="JABFCZ010000027">
    <property type="protein sequence ID" value="MBD1548884.1"/>
    <property type="molecule type" value="Genomic_DNA"/>
</dbReference>
<feature type="transmembrane region" description="Helical" evidence="1">
    <location>
        <begin position="80"/>
        <end position="104"/>
    </location>
</feature>
<evidence type="ECO:0008006" key="4">
    <source>
        <dbReference type="Google" id="ProtNLM"/>
    </source>
</evidence>
<name>A0A926NYV2_9HYPH</name>
<proteinExistence type="predicted"/>
<dbReference type="RefSeq" id="WP_190293574.1">
    <property type="nucleotide sequence ID" value="NZ_JABFCZ010000027.1"/>
</dbReference>
<feature type="transmembrane region" description="Helical" evidence="1">
    <location>
        <begin position="36"/>
        <end position="60"/>
    </location>
</feature>
<evidence type="ECO:0000256" key="1">
    <source>
        <dbReference type="SAM" id="Phobius"/>
    </source>
</evidence>
<dbReference type="AlphaFoldDB" id="A0A926NYV2"/>
<reference evidence="2" key="1">
    <citation type="submission" date="2020-05" db="EMBL/GenBank/DDBJ databases">
        <title>Identification of trans-AT polyketide cluster in two marine bacteria, producers of a novel glutaramide-containing polyketide sesbanimide D and analogs.</title>
        <authorList>
            <person name="Kacar D."/>
            <person name="Rodriguez P."/>
            <person name="Canedo L."/>
            <person name="Gonzalez E."/>
            <person name="Galan B."/>
            <person name="De La Calle F."/>
            <person name="Garcia J.L."/>
        </authorList>
    </citation>
    <scope>NUCLEOTIDE SEQUENCE</scope>
    <source>
        <strain evidence="2">PHM038</strain>
    </source>
</reference>
<evidence type="ECO:0000313" key="2">
    <source>
        <dbReference type="EMBL" id="MBD1548884.1"/>
    </source>
</evidence>
<organism evidence="2 3">
    <name type="scientific">Roseibium aggregatum</name>
    <dbReference type="NCBI Taxonomy" id="187304"/>
    <lineage>
        <taxon>Bacteria</taxon>
        <taxon>Pseudomonadati</taxon>
        <taxon>Pseudomonadota</taxon>
        <taxon>Alphaproteobacteria</taxon>
        <taxon>Hyphomicrobiales</taxon>
        <taxon>Stappiaceae</taxon>
        <taxon>Roseibium</taxon>
    </lineage>
</organism>
<evidence type="ECO:0000313" key="3">
    <source>
        <dbReference type="Proteomes" id="UP000598467"/>
    </source>
</evidence>
<keyword evidence="1" id="KW-1133">Transmembrane helix</keyword>
<dbReference type="Proteomes" id="UP000598467">
    <property type="component" value="Unassembled WGS sequence"/>
</dbReference>
<keyword evidence="1" id="KW-0812">Transmembrane</keyword>
<sequence length="134" mass="14728">MAAKFTITGIGFISRPSGPSSGASLAAFWGTRLRPYVIIAIAASFLHLVLDSLVGGILWLSPWDNTLYQLVTIRPTQPHWLFSFVLHWTFLAELVIWGLALALYRREGRASAFPVMSETVAAPAVQTVKSPPFE</sequence>
<gene>
    <name evidence="2" type="ORF">HK439_21680</name>
</gene>
<accession>A0A926NYV2</accession>